<dbReference type="Proteomes" id="UP000612055">
    <property type="component" value="Unassembled WGS sequence"/>
</dbReference>
<protein>
    <submittedName>
        <fullName evidence="1">Uncharacterized protein</fullName>
    </submittedName>
</protein>
<sequence>MGLLEAPELAIGCLPQQSAEELRCIVPDQQNAEADECVVAISGCELYVDNGMSGVYRWLRTVHIAQAGGAMLTAQAGVEG</sequence>
<dbReference type="AlphaFoldDB" id="A0A836BNZ4"/>
<evidence type="ECO:0000313" key="2">
    <source>
        <dbReference type="Proteomes" id="UP000612055"/>
    </source>
</evidence>
<gene>
    <name evidence="1" type="ORF">HYH03_017757</name>
</gene>
<comment type="caution">
    <text evidence="1">The sequence shown here is derived from an EMBL/GenBank/DDBJ whole genome shotgun (WGS) entry which is preliminary data.</text>
</comment>
<dbReference type="EMBL" id="JAEHOE010000179">
    <property type="protein sequence ID" value="KAG2483357.1"/>
    <property type="molecule type" value="Genomic_DNA"/>
</dbReference>
<proteinExistence type="predicted"/>
<organism evidence="1 2">
    <name type="scientific">Edaphochlamys debaryana</name>
    <dbReference type="NCBI Taxonomy" id="47281"/>
    <lineage>
        <taxon>Eukaryota</taxon>
        <taxon>Viridiplantae</taxon>
        <taxon>Chlorophyta</taxon>
        <taxon>core chlorophytes</taxon>
        <taxon>Chlorophyceae</taxon>
        <taxon>CS clade</taxon>
        <taxon>Chlamydomonadales</taxon>
        <taxon>Chlamydomonadales incertae sedis</taxon>
        <taxon>Edaphochlamys</taxon>
    </lineage>
</organism>
<evidence type="ECO:0000313" key="1">
    <source>
        <dbReference type="EMBL" id="KAG2483357.1"/>
    </source>
</evidence>
<reference evidence="1" key="1">
    <citation type="journal article" date="2020" name="bioRxiv">
        <title>Comparative genomics of Chlamydomonas.</title>
        <authorList>
            <person name="Craig R.J."/>
            <person name="Hasan A.R."/>
            <person name="Ness R.W."/>
            <person name="Keightley P.D."/>
        </authorList>
    </citation>
    <scope>NUCLEOTIDE SEQUENCE</scope>
    <source>
        <strain evidence="1">CCAP 11/70</strain>
    </source>
</reference>
<name>A0A836BNZ4_9CHLO</name>
<keyword evidence="2" id="KW-1185">Reference proteome</keyword>
<accession>A0A836BNZ4</accession>